<organism evidence="1 2">
    <name type="scientific">Haematobacter missouriensis</name>
    <dbReference type="NCBI Taxonomy" id="366616"/>
    <lineage>
        <taxon>Bacteria</taxon>
        <taxon>Pseudomonadati</taxon>
        <taxon>Pseudomonadota</taxon>
        <taxon>Alphaproteobacteria</taxon>
        <taxon>Rhodobacterales</taxon>
        <taxon>Paracoccaceae</taxon>
        <taxon>Haematobacter</taxon>
    </lineage>
</organism>
<protein>
    <submittedName>
        <fullName evidence="1">Helix-turn-helix domain-containing protein</fullName>
    </submittedName>
</protein>
<comment type="caution">
    <text evidence="1">The sequence shown here is derived from an EMBL/GenBank/DDBJ whole genome shotgun (WGS) entry which is preliminary data.</text>
</comment>
<reference evidence="1 2" key="1">
    <citation type="submission" date="2016-11" db="EMBL/GenBank/DDBJ databases">
        <title>Comparison of Traditional DNA-DNA Hybridization with In Silico Genomic Analysis.</title>
        <authorList>
            <person name="Nicholson A.C."/>
            <person name="Sammons S."/>
            <person name="Humrighouse B.W."/>
            <person name="Graziano J."/>
            <person name="Lasker B."/>
            <person name="Whitney A.M."/>
            <person name="Mcquiston J.R."/>
        </authorList>
    </citation>
    <scope>NUCLEOTIDE SEQUENCE [LARGE SCALE GENOMIC DNA]</scope>
    <source>
        <strain evidence="1 2">H1892</strain>
    </source>
</reference>
<evidence type="ECO:0000313" key="2">
    <source>
        <dbReference type="Proteomes" id="UP000214673"/>
    </source>
</evidence>
<proteinExistence type="predicted"/>
<dbReference type="Proteomes" id="UP000214673">
    <property type="component" value="Unassembled WGS sequence"/>
</dbReference>
<dbReference type="EMBL" id="NIPV01000010">
    <property type="protein sequence ID" value="OWJ78647.1"/>
    <property type="molecule type" value="Genomic_DNA"/>
</dbReference>
<accession>A0ABX3ZZ30</accession>
<sequence>MTVHAFTLDMEKLRKVRALMDGAKTEGERLAAKAKAEVLAARAGLSLKDALSKLDTATATPSQAGNPFAGFADWMEEREPGYKAEQARRRGDREAKRLARCQELLAEYGSEKAVFAATDLEKRLRRALAPLREGGDSFKGWIAGNPTPAMWQAIQAASPHPDTLQGIWAEHAAWEKLTADRIAFEPYHDPPPHVRARQAALERHMDRTPAPTIEGMRARLDWLAHLNDRGFTRDIHDDEALIATMRADFEAIAAGMQSPARGEPQRPAQRRAAVLDLLATEPGLSDREIARRVGCSPQTVGNWRRRAA</sequence>
<name>A0ABX3ZZ30_9RHOB</name>
<dbReference type="Pfam" id="PF13384">
    <property type="entry name" value="HTH_23"/>
    <property type="match status" value="1"/>
</dbReference>
<dbReference type="InterPro" id="IPR036388">
    <property type="entry name" value="WH-like_DNA-bd_sf"/>
</dbReference>
<evidence type="ECO:0000313" key="1">
    <source>
        <dbReference type="EMBL" id="OWJ78647.1"/>
    </source>
</evidence>
<dbReference type="Gene3D" id="1.10.10.10">
    <property type="entry name" value="Winged helix-like DNA-binding domain superfamily/Winged helix DNA-binding domain"/>
    <property type="match status" value="1"/>
</dbReference>
<gene>
    <name evidence="1" type="ORF">CDV53_03050</name>
</gene>
<dbReference type="RefSeq" id="WP_035743238.1">
    <property type="nucleotide sequence ID" value="NZ_CALUEG010000007.1"/>
</dbReference>
<keyword evidence="2" id="KW-1185">Reference proteome</keyword>